<dbReference type="EMBL" id="BMAU01021052">
    <property type="protein sequence ID" value="GFX88369.1"/>
    <property type="molecule type" value="Genomic_DNA"/>
</dbReference>
<protein>
    <submittedName>
        <fullName evidence="1">Uncharacterized protein</fullName>
    </submittedName>
</protein>
<reference evidence="1" key="1">
    <citation type="submission" date="2020-08" db="EMBL/GenBank/DDBJ databases">
        <title>Multicomponent nature underlies the extraordinary mechanical properties of spider dragline silk.</title>
        <authorList>
            <person name="Kono N."/>
            <person name="Nakamura H."/>
            <person name="Mori M."/>
            <person name="Yoshida Y."/>
            <person name="Ohtoshi R."/>
            <person name="Malay A.D."/>
            <person name="Moran D.A.P."/>
            <person name="Tomita M."/>
            <person name="Numata K."/>
            <person name="Arakawa K."/>
        </authorList>
    </citation>
    <scope>NUCLEOTIDE SEQUENCE</scope>
</reference>
<proteinExistence type="predicted"/>
<sequence>MKYRQRLTAPYTTEQNGASERVKMRTTIEMARTPQIFKIPRKTKRCASLLKEDSDFGGCTEVNRSTSGYVMIYAGGAISGAAKGKQLLPLQQLKLKL</sequence>
<keyword evidence="2" id="KW-1185">Reference proteome</keyword>
<dbReference type="AlphaFoldDB" id="A0A8X6R936"/>
<comment type="caution">
    <text evidence="1">The sequence shown here is derived from an EMBL/GenBank/DDBJ whole genome shotgun (WGS) entry which is preliminary data.</text>
</comment>
<accession>A0A8X6R936</accession>
<evidence type="ECO:0000313" key="1">
    <source>
        <dbReference type="EMBL" id="GFX88369.1"/>
    </source>
</evidence>
<evidence type="ECO:0000313" key="2">
    <source>
        <dbReference type="Proteomes" id="UP000887159"/>
    </source>
</evidence>
<organism evidence="1 2">
    <name type="scientific">Trichonephila clavipes</name>
    <name type="common">Golden silk orbweaver</name>
    <name type="synonym">Nephila clavipes</name>
    <dbReference type="NCBI Taxonomy" id="2585209"/>
    <lineage>
        <taxon>Eukaryota</taxon>
        <taxon>Metazoa</taxon>
        <taxon>Ecdysozoa</taxon>
        <taxon>Arthropoda</taxon>
        <taxon>Chelicerata</taxon>
        <taxon>Arachnida</taxon>
        <taxon>Araneae</taxon>
        <taxon>Araneomorphae</taxon>
        <taxon>Entelegynae</taxon>
        <taxon>Araneoidea</taxon>
        <taxon>Nephilidae</taxon>
        <taxon>Trichonephila</taxon>
    </lineage>
</organism>
<name>A0A8X6R936_TRICX</name>
<dbReference type="Proteomes" id="UP000887159">
    <property type="component" value="Unassembled WGS sequence"/>
</dbReference>
<gene>
    <name evidence="1" type="ORF">TNCV_2278391</name>
</gene>